<dbReference type="EMBL" id="JAODUO010000093">
    <property type="protein sequence ID" value="KAK2189936.1"/>
    <property type="molecule type" value="Genomic_DNA"/>
</dbReference>
<name>A0AAD9P8K7_RIDPI</name>
<proteinExistence type="predicted"/>
<evidence type="ECO:0000256" key="1">
    <source>
        <dbReference type="SAM" id="Phobius"/>
    </source>
</evidence>
<keyword evidence="1" id="KW-0812">Transmembrane</keyword>
<dbReference type="Proteomes" id="UP001209878">
    <property type="component" value="Unassembled WGS sequence"/>
</dbReference>
<protein>
    <submittedName>
        <fullName evidence="2">Uncharacterized protein</fullName>
    </submittedName>
</protein>
<dbReference type="AlphaFoldDB" id="A0AAD9P8K7"/>
<reference evidence="2" key="1">
    <citation type="journal article" date="2023" name="Mol. Biol. Evol.">
        <title>Third-Generation Sequencing Reveals the Adaptive Role of the Epigenome in Three Deep-Sea Polychaetes.</title>
        <authorList>
            <person name="Perez M."/>
            <person name="Aroh O."/>
            <person name="Sun Y."/>
            <person name="Lan Y."/>
            <person name="Juniper S.K."/>
            <person name="Young C.R."/>
            <person name="Angers B."/>
            <person name="Qian P.Y."/>
        </authorList>
    </citation>
    <scope>NUCLEOTIDE SEQUENCE</scope>
    <source>
        <strain evidence="2">R07B-5</strain>
    </source>
</reference>
<feature type="transmembrane region" description="Helical" evidence="1">
    <location>
        <begin position="12"/>
        <end position="37"/>
    </location>
</feature>
<comment type="caution">
    <text evidence="2">The sequence shown here is derived from an EMBL/GenBank/DDBJ whole genome shotgun (WGS) entry which is preliminary data.</text>
</comment>
<gene>
    <name evidence="2" type="ORF">NP493_93g03026</name>
</gene>
<evidence type="ECO:0000313" key="2">
    <source>
        <dbReference type="EMBL" id="KAK2189936.1"/>
    </source>
</evidence>
<sequence length="99" mass="11014">MLLSWYSADGSTAGVMSIAVAQLLMLLTVVIVSYWSFSVCYCQMDSVAWSPRLAKVGAGKTWQTMLPSTEWPWQCLKAMAIAYSHGSVFPINPWRCVKC</sequence>
<evidence type="ECO:0000313" key="3">
    <source>
        <dbReference type="Proteomes" id="UP001209878"/>
    </source>
</evidence>
<accession>A0AAD9P8K7</accession>
<keyword evidence="1" id="KW-0472">Membrane</keyword>
<organism evidence="2 3">
    <name type="scientific">Ridgeia piscesae</name>
    <name type="common">Tubeworm</name>
    <dbReference type="NCBI Taxonomy" id="27915"/>
    <lineage>
        <taxon>Eukaryota</taxon>
        <taxon>Metazoa</taxon>
        <taxon>Spiralia</taxon>
        <taxon>Lophotrochozoa</taxon>
        <taxon>Annelida</taxon>
        <taxon>Polychaeta</taxon>
        <taxon>Sedentaria</taxon>
        <taxon>Canalipalpata</taxon>
        <taxon>Sabellida</taxon>
        <taxon>Siboglinidae</taxon>
        <taxon>Ridgeia</taxon>
    </lineage>
</organism>
<keyword evidence="3" id="KW-1185">Reference proteome</keyword>
<keyword evidence="1" id="KW-1133">Transmembrane helix</keyword>